<organism evidence="1 2">
    <name type="scientific">Chitiniphilus purpureus</name>
    <dbReference type="NCBI Taxonomy" id="2981137"/>
    <lineage>
        <taxon>Bacteria</taxon>
        <taxon>Pseudomonadati</taxon>
        <taxon>Pseudomonadota</taxon>
        <taxon>Betaproteobacteria</taxon>
        <taxon>Neisseriales</taxon>
        <taxon>Chitinibacteraceae</taxon>
        <taxon>Chitiniphilus</taxon>
    </lineage>
</organism>
<keyword evidence="2" id="KW-1185">Reference proteome</keyword>
<accession>A0ABY6DSC0</accession>
<evidence type="ECO:0000313" key="1">
    <source>
        <dbReference type="EMBL" id="UXY17269.1"/>
    </source>
</evidence>
<evidence type="ECO:0000313" key="2">
    <source>
        <dbReference type="Proteomes" id="UP001061302"/>
    </source>
</evidence>
<gene>
    <name evidence="1" type="ORF">N8I74_01130</name>
</gene>
<dbReference type="Gene3D" id="3.30.700.50">
    <property type="match status" value="1"/>
</dbReference>
<protein>
    <submittedName>
        <fullName evidence="1">Type IV pilin protein</fullName>
    </submittedName>
</protein>
<dbReference type="Proteomes" id="UP001061302">
    <property type="component" value="Chromosome"/>
</dbReference>
<sequence length="119" mass="13062">MPSYQEYVYKTRRGDVQGVLLQNAQLLERRYTTNNAYFTGAGACPAAPISQSPVDGATKYYNITVTQCTAEAYVLRASPIGVQQRYGANKDFLELTSAGVRSWDKNHDGAIGSGESSWK</sequence>
<dbReference type="Pfam" id="PF16732">
    <property type="entry name" value="ComP_DUS"/>
    <property type="match status" value="1"/>
</dbReference>
<dbReference type="EMBL" id="CP106753">
    <property type="protein sequence ID" value="UXY17269.1"/>
    <property type="molecule type" value="Genomic_DNA"/>
</dbReference>
<proteinExistence type="predicted"/>
<reference evidence="1" key="1">
    <citation type="submission" date="2022-10" db="EMBL/GenBank/DDBJ databases">
        <title>Chitiniphilus purpureus sp. nov., a novel chitin-degrading bacterium isolated from crawfish pond sediment.</title>
        <authorList>
            <person name="Li K."/>
        </authorList>
    </citation>
    <scope>NUCLEOTIDE SEQUENCE</scope>
    <source>
        <strain evidence="1">CD1</strain>
    </source>
</reference>
<name>A0ABY6DSC0_9NEIS</name>
<dbReference type="InterPro" id="IPR031982">
    <property type="entry name" value="PilE-like"/>
</dbReference>